<reference evidence="4 5" key="1">
    <citation type="submission" date="2018-03" db="EMBL/GenBank/DDBJ databases">
        <title>Genomic Encyclopedia of Archaeal and Bacterial Type Strains, Phase II (KMG-II): from individual species to whole genera.</title>
        <authorList>
            <person name="Goeker M."/>
        </authorList>
    </citation>
    <scope>NUCLEOTIDE SEQUENCE [LARGE SCALE GENOMIC DNA]</scope>
    <source>
        <strain evidence="4 5">DSM 100065</strain>
    </source>
</reference>
<evidence type="ECO:0000313" key="4">
    <source>
        <dbReference type="EMBL" id="PRZ41709.1"/>
    </source>
</evidence>
<keyword evidence="1 2" id="KW-0238">DNA-binding</keyword>
<accession>A0A2T0ZZC3</accession>
<dbReference type="PROSITE" id="PS50977">
    <property type="entry name" value="HTH_TETR_2"/>
    <property type="match status" value="1"/>
</dbReference>
<proteinExistence type="predicted"/>
<dbReference type="GO" id="GO:0003677">
    <property type="term" value="F:DNA binding"/>
    <property type="evidence" value="ECO:0007669"/>
    <property type="project" value="UniProtKB-UniRule"/>
</dbReference>
<name>A0A2T0ZZC3_9ACTN</name>
<evidence type="ECO:0000259" key="3">
    <source>
        <dbReference type="PROSITE" id="PS50977"/>
    </source>
</evidence>
<organism evidence="4 5">
    <name type="scientific">Antricoccus suffuscus</name>
    <dbReference type="NCBI Taxonomy" id="1629062"/>
    <lineage>
        <taxon>Bacteria</taxon>
        <taxon>Bacillati</taxon>
        <taxon>Actinomycetota</taxon>
        <taxon>Actinomycetes</taxon>
        <taxon>Geodermatophilales</taxon>
        <taxon>Antricoccaceae</taxon>
        <taxon>Antricoccus</taxon>
    </lineage>
</organism>
<gene>
    <name evidence="4" type="ORF">CLV47_10868</name>
</gene>
<dbReference type="Pfam" id="PF17940">
    <property type="entry name" value="TetR_C_31"/>
    <property type="match status" value="1"/>
</dbReference>
<dbReference type="InterPro" id="IPR041583">
    <property type="entry name" value="TetR_C_31"/>
</dbReference>
<feature type="DNA-binding region" description="H-T-H motif" evidence="2">
    <location>
        <begin position="33"/>
        <end position="52"/>
    </location>
</feature>
<evidence type="ECO:0000313" key="5">
    <source>
        <dbReference type="Proteomes" id="UP000237752"/>
    </source>
</evidence>
<keyword evidence="5" id="KW-1185">Reference proteome</keyword>
<dbReference type="EMBL" id="PVUE01000008">
    <property type="protein sequence ID" value="PRZ41709.1"/>
    <property type="molecule type" value="Genomic_DNA"/>
</dbReference>
<evidence type="ECO:0000256" key="1">
    <source>
        <dbReference type="ARBA" id="ARBA00023125"/>
    </source>
</evidence>
<feature type="domain" description="HTH tetR-type" evidence="3">
    <location>
        <begin position="10"/>
        <end position="70"/>
    </location>
</feature>
<dbReference type="Proteomes" id="UP000237752">
    <property type="component" value="Unassembled WGS sequence"/>
</dbReference>
<evidence type="ECO:0000256" key="2">
    <source>
        <dbReference type="PROSITE-ProRule" id="PRU00335"/>
    </source>
</evidence>
<dbReference type="RefSeq" id="WP_106349101.1">
    <property type="nucleotide sequence ID" value="NZ_PVUE01000008.1"/>
</dbReference>
<sequence>MTTPQQDRAIAKRALLIEGGAELIQTDGPSGFTARAVAAKAGVALSAVTYYFASVDDLLALSAAEVCRQWADAAQEAVRRTNRRGSSAAAAAITAALLPPGDTDDVLCRYEQLLAAARVAPVANALTGLRPALVSAIEQILTRCQVRTRLSADLILCVADGAIFGALSERRPDPRAVVRDRLTEAL</sequence>
<protein>
    <submittedName>
        <fullName evidence="4">TetR family transcriptional regulator</fullName>
    </submittedName>
</protein>
<dbReference type="InterPro" id="IPR009057">
    <property type="entry name" value="Homeodomain-like_sf"/>
</dbReference>
<dbReference type="Gene3D" id="1.10.357.10">
    <property type="entry name" value="Tetracycline Repressor, domain 2"/>
    <property type="match status" value="1"/>
</dbReference>
<comment type="caution">
    <text evidence="4">The sequence shown here is derived from an EMBL/GenBank/DDBJ whole genome shotgun (WGS) entry which is preliminary data.</text>
</comment>
<dbReference type="AlphaFoldDB" id="A0A2T0ZZC3"/>
<dbReference type="InterPro" id="IPR001647">
    <property type="entry name" value="HTH_TetR"/>
</dbReference>
<dbReference type="SUPFAM" id="SSF46689">
    <property type="entry name" value="Homeodomain-like"/>
    <property type="match status" value="1"/>
</dbReference>
<dbReference type="Pfam" id="PF00440">
    <property type="entry name" value="TetR_N"/>
    <property type="match status" value="1"/>
</dbReference>